<proteinExistence type="inferred from homology"/>
<keyword evidence="3 7" id="KW-0805">Transcription regulation</keyword>
<evidence type="ECO:0000256" key="3">
    <source>
        <dbReference type="ARBA" id="ARBA00023015"/>
    </source>
</evidence>
<feature type="region of interest" description="Disordered" evidence="8">
    <location>
        <begin position="1"/>
        <end position="20"/>
    </location>
</feature>
<dbReference type="GO" id="GO:0006357">
    <property type="term" value="P:regulation of transcription by RNA polymerase II"/>
    <property type="evidence" value="ECO:0007669"/>
    <property type="project" value="InterPro"/>
</dbReference>
<evidence type="ECO:0000313" key="10">
    <source>
        <dbReference type="EMBL" id="THH30198.1"/>
    </source>
</evidence>
<comment type="caution">
    <text evidence="10">The sequence shown here is derived from an EMBL/GenBank/DDBJ whole genome shotgun (WGS) entry which is preliminary data.</text>
</comment>
<dbReference type="InterPro" id="IPR019542">
    <property type="entry name" value="Enhancer_polycomb-like_N"/>
</dbReference>
<organism evidence="10 11">
    <name type="scientific">Antrodiella citrinella</name>
    <dbReference type="NCBI Taxonomy" id="2447956"/>
    <lineage>
        <taxon>Eukaryota</taxon>
        <taxon>Fungi</taxon>
        <taxon>Dikarya</taxon>
        <taxon>Basidiomycota</taxon>
        <taxon>Agaricomycotina</taxon>
        <taxon>Agaricomycetes</taxon>
        <taxon>Polyporales</taxon>
        <taxon>Steccherinaceae</taxon>
        <taxon>Antrodiella</taxon>
    </lineage>
</organism>
<feature type="region of interest" description="Disordered" evidence="8">
    <location>
        <begin position="152"/>
        <end position="186"/>
    </location>
</feature>
<dbReference type="PANTHER" id="PTHR14898">
    <property type="entry name" value="ENHANCER OF POLYCOMB"/>
    <property type="match status" value="1"/>
</dbReference>
<feature type="region of interest" description="Disordered" evidence="8">
    <location>
        <begin position="398"/>
        <end position="419"/>
    </location>
</feature>
<keyword evidence="11" id="KW-1185">Reference proteome</keyword>
<dbReference type="EMBL" id="SGPM01000090">
    <property type="protein sequence ID" value="THH30198.1"/>
    <property type="molecule type" value="Genomic_DNA"/>
</dbReference>
<evidence type="ECO:0000256" key="4">
    <source>
        <dbReference type="ARBA" id="ARBA00023163"/>
    </source>
</evidence>
<name>A0A4S4MXM1_9APHY</name>
<dbReference type="Pfam" id="PF10513">
    <property type="entry name" value="EPL1"/>
    <property type="match status" value="1"/>
</dbReference>
<accession>A0A4S4MXM1</accession>
<evidence type="ECO:0000256" key="8">
    <source>
        <dbReference type="SAM" id="MobiDB-lite"/>
    </source>
</evidence>
<feature type="compositionally biased region" description="Polar residues" evidence="8">
    <location>
        <begin position="159"/>
        <end position="172"/>
    </location>
</feature>
<dbReference type="AlphaFoldDB" id="A0A4S4MXM1"/>
<comment type="subcellular location">
    <subcellularLocation>
        <location evidence="1 7">Nucleus</location>
    </subcellularLocation>
</comment>
<evidence type="ECO:0000256" key="1">
    <source>
        <dbReference type="ARBA" id="ARBA00004123"/>
    </source>
</evidence>
<comment type="function">
    <text evidence="6">Component of the NuA4 histone acetyltransferase complex which is involved in transcriptional activation of selected genes principally by acetylation of nucleosomal histone H4 and H2A. The NuA4 complex is also involved in DNA repair. Involved in gene silencing by neighboring heterochromatin, blockage of the silencing spreading along the chromosome, and required for cell cycle progression through G2/M.</text>
</comment>
<feature type="domain" description="Enhancer of polycomb-like N-terminal" evidence="9">
    <location>
        <begin position="15"/>
        <end position="204"/>
    </location>
</feature>
<evidence type="ECO:0000256" key="7">
    <source>
        <dbReference type="RuleBase" id="RU361124"/>
    </source>
</evidence>
<evidence type="ECO:0000256" key="2">
    <source>
        <dbReference type="ARBA" id="ARBA00008035"/>
    </source>
</evidence>
<sequence>MPRNHNAGPSTLRNRNRVTNKTRLKVIKESIDADPIVLDEDEEKARVVSTAGVDAEDANEHHLQAVLSAAASRHHQSSRSSGTVPAAFIPTPDSTGIVGNYDDLYPADRWRDPSTYVKTSDTVEEAIADALTAGFVYYMDERDKEWLDKNNEEARGEGTSAQGAVLSTTRSGRNARKGKEPVEGPQPIVMSEDEFELVMAIFEKVTHEKTPFLHHGLEQGSTQFPPFSEYYEAFAIDPHPTLFALASVPAWAPSAPQLSKFAKAVYPHWSKRRQERGGHPIIPIVNLDETDTRNESYICFRRREIKAVRKTRAQQATYGDKMQRLQSEMLSAIDVARYVIQRETMKKDTTGLGLNQADARFKLVDLKRKFPTLGTKEDEELYYDKERVSKKPKLESGRLPLKSRLGNGEYSPMPQEPLMRPGVRRDLIQKQIDDEMASRKTKDHHWEDLVDNPYQQTPTTYSSRLWKAVAESQVNTKTPDSPSRPRLRAARLRFGRGGRMHLDRHMFSPRVAPAPSGSGDEDAHERFRLWQERWKYDDDDSPAVGAKGTDEHDRQLVDDFDLRYASID</sequence>
<evidence type="ECO:0000256" key="6">
    <source>
        <dbReference type="ARBA" id="ARBA00025513"/>
    </source>
</evidence>
<protein>
    <recommendedName>
        <fullName evidence="7">Enhancer of polycomb-like protein</fullName>
    </recommendedName>
</protein>
<gene>
    <name evidence="10" type="ORF">EUX98_g3973</name>
</gene>
<dbReference type="InterPro" id="IPR024943">
    <property type="entry name" value="Enhancer_polycomb"/>
</dbReference>
<dbReference type="GO" id="GO:0035267">
    <property type="term" value="C:NuA4 histone acetyltransferase complex"/>
    <property type="evidence" value="ECO:0007669"/>
    <property type="project" value="InterPro"/>
</dbReference>
<dbReference type="GO" id="GO:0005634">
    <property type="term" value="C:nucleus"/>
    <property type="evidence" value="ECO:0007669"/>
    <property type="project" value="UniProtKB-SubCell"/>
</dbReference>
<evidence type="ECO:0000313" key="11">
    <source>
        <dbReference type="Proteomes" id="UP000308730"/>
    </source>
</evidence>
<reference evidence="10 11" key="1">
    <citation type="submission" date="2019-02" db="EMBL/GenBank/DDBJ databases">
        <title>Genome sequencing of the rare red list fungi Antrodiella citrinella (Flaviporus citrinellus).</title>
        <authorList>
            <person name="Buettner E."/>
            <person name="Kellner H."/>
        </authorList>
    </citation>
    <scope>NUCLEOTIDE SEQUENCE [LARGE SCALE GENOMIC DNA]</scope>
    <source>
        <strain evidence="10 11">DSM 108506</strain>
    </source>
</reference>
<keyword evidence="5 7" id="KW-0539">Nucleus</keyword>
<keyword evidence="4 7" id="KW-0804">Transcription</keyword>
<evidence type="ECO:0000259" key="9">
    <source>
        <dbReference type="Pfam" id="PF10513"/>
    </source>
</evidence>
<dbReference type="OrthoDB" id="435275at2759"/>
<dbReference type="Proteomes" id="UP000308730">
    <property type="component" value="Unassembled WGS sequence"/>
</dbReference>
<comment type="similarity">
    <text evidence="2 7">Belongs to the enhancer of polycomb family.</text>
</comment>
<evidence type="ECO:0000256" key="5">
    <source>
        <dbReference type="ARBA" id="ARBA00023242"/>
    </source>
</evidence>